<reference evidence="2 3" key="1">
    <citation type="submission" date="2013-01" db="EMBL/GenBank/DDBJ databases">
        <authorList>
            <person name="Harkins D.M."/>
            <person name="Durkin A.S."/>
            <person name="Brinkac L.M."/>
            <person name="Haft D.H."/>
            <person name="Selengut J.D."/>
            <person name="Sanka R."/>
            <person name="DePew J."/>
            <person name="Purushe J."/>
            <person name="Galloway R.L."/>
            <person name="Vinetz J.M."/>
            <person name="Sutton G.G."/>
            <person name="Nierman W.C."/>
            <person name="Fouts D.E."/>
        </authorList>
    </citation>
    <scope>NUCLEOTIDE SEQUENCE [LARGE SCALE GENOMIC DNA]</scope>
    <source>
        <strain evidence="2 3">79601</strain>
    </source>
</reference>
<comment type="caution">
    <text evidence="2">The sequence shown here is derived from an EMBL/GenBank/DDBJ whole genome shotgun (WGS) entry which is preliminary data.</text>
</comment>
<protein>
    <submittedName>
        <fullName evidence="2">Uncharacterized protein</fullName>
    </submittedName>
</protein>
<dbReference type="Proteomes" id="UP000011988">
    <property type="component" value="Unassembled WGS sequence"/>
</dbReference>
<dbReference type="EMBL" id="ANIK01000082">
    <property type="protein sequence ID" value="EMJ92605.1"/>
    <property type="molecule type" value="Genomic_DNA"/>
</dbReference>
<dbReference type="AlphaFoldDB" id="M6D204"/>
<gene>
    <name evidence="2" type="ORF">LEP1GSC194_2266</name>
</gene>
<evidence type="ECO:0000313" key="3">
    <source>
        <dbReference type="Proteomes" id="UP000011988"/>
    </source>
</evidence>
<evidence type="ECO:0000256" key="1">
    <source>
        <dbReference type="SAM" id="MobiDB-lite"/>
    </source>
</evidence>
<feature type="region of interest" description="Disordered" evidence="1">
    <location>
        <begin position="1"/>
        <end position="20"/>
    </location>
</feature>
<sequence length="61" mass="7158">MYGNVLDSLNLNGKDRENQNSIRIEIQKMKKRNIRLYACFPFTNSRTSATSPRKSHKNKML</sequence>
<accession>M6D204</accession>
<organism evidence="2 3">
    <name type="scientific">Leptospira alstonii serovar Sichuan str. 79601</name>
    <dbReference type="NCBI Taxonomy" id="1218565"/>
    <lineage>
        <taxon>Bacteria</taxon>
        <taxon>Pseudomonadati</taxon>
        <taxon>Spirochaetota</taxon>
        <taxon>Spirochaetia</taxon>
        <taxon>Leptospirales</taxon>
        <taxon>Leptospiraceae</taxon>
        <taxon>Leptospira</taxon>
    </lineage>
</organism>
<evidence type="ECO:0000313" key="2">
    <source>
        <dbReference type="EMBL" id="EMJ92605.1"/>
    </source>
</evidence>
<name>M6D204_9LEPT</name>
<proteinExistence type="predicted"/>
<dbReference type="PATRIC" id="fig|1218565.3.peg.3526"/>